<dbReference type="Proteomes" id="UP000030687">
    <property type="component" value="Unassembled WGS sequence"/>
</dbReference>
<dbReference type="GO" id="GO:0003677">
    <property type="term" value="F:DNA binding"/>
    <property type="evidence" value="ECO:0007669"/>
    <property type="project" value="UniProtKB-UniRule"/>
</dbReference>
<proteinExistence type="predicted"/>
<dbReference type="InterPro" id="IPR028942">
    <property type="entry name" value="WHIM1_dom"/>
</dbReference>
<dbReference type="SMART" id="SM00389">
    <property type="entry name" value="HOX"/>
    <property type="match status" value="1"/>
</dbReference>
<evidence type="ECO:0000256" key="6">
    <source>
        <dbReference type="SAM" id="Coils"/>
    </source>
</evidence>
<dbReference type="OMA" id="RIFFECR"/>
<dbReference type="GO" id="GO:0006357">
    <property type="term" value="P:regulation of transcription by RNA polymerase II"/>
    <property type="evidence" value="ECO:0007669"/>
    <property type="project" value="InterPro"/>
</dbReference>
<feature type="region of interest" description="Disordered" evidence="7">
    <location>
        <begin position="213"/>
        <end position="256"/>
    </location>
</feature>
<keyword evidence="2" id="KW-0804">Transcription</keyword>
<feature type="region of interest" description="Disordered" evidence="7">
    <location>
        <begin position="853"/>
        <end position="897"/>
    </location>
</feature>
<dbReference type="InParanoid" id="V4U769"/>
<feature type="region of interest" description="Disordered" evidence="7">
    <location>
        <begin position="1"/>
        <end position="26"/>
    </location>
</feature>
<dbReference type="CDD" id="cd00086">
    <property type="entry name" value="homeodomain"/>
    <property type="match status" value="1"/>
</dbReference>
<evidence type="ECO:0000256" key="4">
    <source>
        <dbReference type="PROSITE-ProRule" id="PRU00108"/>
    </source>
</evidence>
<keyword evidence="4 5" id="KW-0371">Homeobox</keyword>
<feature type="compositionally biased region" description="Basic and acidic residues" evidence="7">
    <location>
        <begin position="1604"/>
        <end position="1637"/>
    </location>
</feature>
<evidence type="ECO:0000256" key="7">
    <source>
        <dbReference type="SAM" id="MobiDB-lite"/>
    </source>
</evidence>
<dbReference type="PROSITE" id="PS50071">
    <property type="entry name" value="HOMEOBOX_2"/>
    <property type="match status" value="1"/>
</dbReference>
<evidence type="ECO:0000256" key="1">
    <source>
        <dbReference type="ARBA" id="ARBA00004123"/>
    </source>
</evidence>
<dbReference type="Gene3D" id="1.10.10.60">
    <property type="entry name" value="Homeodomain-like"/>
    <property type="match status" value="1"/>
</dbReference>
<dbReference type="PANTHER" id="PTHR36968">
    <property type="entry name" value="HOMEOBOX-DDT DOMAIN PROTEIN RLT2"/>
    <property type="match status" value="1"/>
</dbReference>
<dbReference type="SMR" id="V4U769"/>
<evidence type="ECO:0000259" key="8">
    <source>
        <dbReference type="PROSITE" id="PS50071"/>
    </source>
</evidence>
<evidence type="ECO:0008006" key="13">
    <source>
        <dbReference type="Google" id="ProtNLM"/>
    </source>
</evidence>
<dbReference type="PANTHER" id="PTHR36968:SF5">
    <property type="entry name" value="HOMEOBOX-DDT DOMAIN PROTEIN RLT2"/>
    <property type="match status" value="1"/>
</dbReference>
<keyword evidence="3 4" id="KW-0539">Nucleus</keyword>
<name>V4U769_CITCL</name>
<dbReference type="EMBL" id="KI536312">
    <property type="protein sequence ID" value="ESR59945.1"/>
    <property type="molecule type" value="Genomic_DNA"/>
</dbReference>
<dbReference type="SMART" id="SM00571">
    <property type="entry name" value="DDT"/>
    <property type="match status" value="1"/>
</dbReference>
<feature type="compositionally biased region" description="Basic and acidic residues" evidence="7">
    <location>
        <begin position="7"/>
        <end position="21"/>
    </location>
</feature>
<gene>
    <name evidence="11" type="ORF">CICLE_v10014022mg</name>
</gene>
<dbReference type="InterPro" id="IPR044977">
    <property type="entry name" value="RLT1-3"/>
</dbReference>
<dbReference type="SUPFAM" id="SSF46689">
    <property type="entry name" value="Homeodomain-like"/>
    <property type="match status" value="1"/>
</dbReference>
<dbReference type="InterPro" id="IPR028941">
    <property type="entry name" value="WHIM2_dom"/>
</dbReference>
<feature type="domain" description="Homeobox" evidence="8">
    <location>
        <begin position="18"/>
        <end position="78"/>
    </location>
</feature>
<dbReference type="Pfam" id="PF15613">
    <property type="entry name" value="WSD"/>
    <property type="match status" value="1"/>
</dbReference>
<sequence>MEAASEAEEKKKKKPLEGEVKTKRKMKTASQLEILEKTYAVESYPSEALRAELSAQLGLSDRQLQMWFCHRRLKDRKAPTAKRQPKDFQSLVPAGEKELAGSELVRGGMAVQRFYEVPMAPMLPFPLPQRNIAEMRAIAFVESQLGEPLREDGPILGVEFDSLPPDAFGRPIGPAAMGHQKHSVRPLEAKEYERLDVKPFKGATRTVHEYKFLPEQPTVRSETHEKAASSYPYGSPADGSTARNSSLRAGHPFMHGSEQISSGYGFPGQLPNLNLLSHQGRHSHLLPSVSGEYENILQKNSFISAGMDAHVGGQPITAMDNAFISYDRRVSHDEDVSRTEKKRKSEEARIAREVEAHEKRIRKELEKQDILRRKREEQIRKEMERQDRERRKEEERLLREKLREEERYLREQRRELERREKFLQKESIRAEKRRQKEELRRVKEAERLKVANERAVARRIAKESMALVEDERLELMELAASSKGLPTIVSLDFETLQNLDLFRDRLCTFPPKSVQLKRPFAVQPWNDSEDNIGNLLMVWRFLITFADVLGLWPFTLDEFVQAFHDYDPRLLGEIHVALLRSVIKDIEDAAKTPFTGLGANQNSAVNPGGAHPQIVEGAYAWGFDIRSWQLHLNALTWPEILRQFALSAGFGPQLNKRNIEKMYPHDNNEGNDGENIISNLRNGSAVGNAVAIMHEMGLSNLRRSRHRLTPGTVKFAAFHVLSLEGSEGLTILEVADKIQKSGLRDLTTSKTPEASIAAALSRDTKLFERTAPSTYCVRAAYRKDPGDADAILSAARERIRVFKRGFVDGEEADDAERDEERDEDSDSDVPEVPDVYDMDTDLNSKEETHEYLEANSCGAKTPLGNREANIKGIESPQGDLGNSGRGLSSKNSEDFDEIKGTGALTDHCEDATGISNAATPDQTHTDINESHPGEPWVQGLTEGEYSDLSVDERLSALVALIGVAIEGNSVRIALEERLEAANALKKQMWAETQLDKRRIKEDCMLKMQYSSYMGNKAEPSLAISSADGRQSPLVTVDDKSNGMLVDLNLQQGQFGEPQKDQNCNTSMPPEGNQDYPVGPDNLVNQQSAYAAEKSRMQLKSYIGQKAEETYVCRSLPLGQDRRRNRYWRFITSMSENDPGCGRIFVELCDGRWRLIDSEESFDALLASLDVRGLRESHLHSVLQMIEMSFKETVRRNLQHVTTEVQNHETVKAEVIERASCPDYTGTDNPSSIVCDSDSEISDTSTSFSIELGRDDVLRNDALKRYQDYERWMWKECVNSSILCAMEYGKKRCKQVLGVCDYCHDLYFFEDSHCPSCHKTFDTSKRYLNFSEHVAQCQGKLKMNPAWSSCTSFSSPLRIRLLKVLLALFEGSVPSEALQSIWNDSYRNSWGMKLNSSLSADSLVQILTQLENAIKRDYLSSNFETTSEFLDSSNSSACTSNSSSSPEIVSVLPWVPKTTAAVGLRLMELDRSIAYLPHQRVEFQKEKREGNLMKLPSKYAAVKNTRDGEDQVNYLQVEEANRVGVGIGFAAPSHGRGICGRARGCLNTGRSQKRVAGSRRDSGKRSTNTKSGRLVLVLKGQSHGQGSRKRGRRSARSRRKSTKRVVVEKDAPKQSIFDKPRDLAGDGWNRDEIPRLQVDDAENASISGRSGYGEENGQATGDEYNDMIDEYAGGFNSRSNDLQEGSDDIVDGDEEDDEDEMGDGGAEDEQGYLGVEEYVNEESDEEGIRDGDGG</sequence>
<feature type="domain" description="DDT" evidence="9">
    <location>
        <begin position="529"/>
        <end position="588"/>
    </location>
</feature>
<dbReference type="Pfam" id="PF00046">
    <property type="entry name" value="Homeodomain"/>
    <property type="match status" value="1"/>
</dbReference>
<keyword evidence="12" id="KW-1185">Reference proteome</keyword>
<feature type="region of interest" description="Disordered" evidence="7">
    <location>
        <begin position="1548"/>
        <end position="1711"/>
    </location>
</feature>
<feature type="DNA-binding region" description="Homeobox" evidence="4">
    <location>
        <begin position="20"/>
        <end position="79"/>
    </location>
</feature>
<evidence type="ECO:0000259" key="9">
    <source>
        <dbReference type="PROSITE" id="PS50827"/>
    </source>
</evidence>
<dbReference type="InterPro" id="IPR001356">
    <property type="entry name" value="HD"/>
</dbReference>
<feature type="compositionally biased region" description="Acidic residues" evidence="7">
    <location>
        <begin position="1683"/>
        <end position="1709"/>
    </location>
</feature>
<evidence type="ECO:0000313" key="12">
    <source>
        <dbReference type="Proteomes" id="UP000030687"/>
    </source>
</evidence>
<feature type="compositionally biased region" description="Basic residues" evidence="7">
    <location>
        <begin position="1585"/>
        <end position="1602"/>
    </location>
</feature>
<dbReference type="GO" id="GO:0005634">
    <property type="term" value="C:nucleus"/>
    <property type="evidence" value="ECO:0007669"/>
    <property type="project" value="UniProtKB-SubCell"/>
</dbReference>
<comment type="subcellular location">
    <subcellularLocation>
        <location evidence="1 4 5">Nucleus</location>
    </subcellularLocation>
</comment>
<dbReference type="InterPro" id="IPR007759">
    <property type="entry name" value="Asxl_HARE-HTH"/>
</dbReference>
<dbReference type="InterPro" id="IPR009057">
    <property type="entry name" value="Homeodomain-like_sf"/>
</dbReference>
<evidence type="ECO:0000256" key="5">
    <source>
        <dbReference type="RuleBase" id="RU000682"/>
    </source>
</evidence>
<organism evidence="11 12">
    <name type="scientific">Citrus clementina</name>
    <name type="common">Clementine</name>
    <name type="synonym">Citrus deliciosa x Citrus sinensis</name>
    <dbReference type="NCBI Taxonomy" id="85681"/>
    <lineage>
        <taxon>Eukaryota</taxon>
        <taxon>Viridiplantae</taxon>
        <taxon>Streptophyta</taxon>
        <taxon>Embryophyta</taxon>
        <taxon>Tracheophyta</taxon>
        <taxon>Spermatophyta</taxon>
        <taxon>Magnoliopsida</taxon>
        <taxon>eudicotyledons</taxon>
        <taxon>Gunneridae</taxon>
        <taxon>Pentapetalae</taxon>
        <taxon>rosids</taxon>
        <taxon>malvids</taxon>
        <taxon>Sapindales</taxon>
        <taxon>Rutaceae</taxon>
        <taxon>Aurantioideae</taxon>
        <taxon>Citrus</taxon>
    </lineage>
</organism>
<dbReference type="Pfam" id="PF05066">
    <property type="entry name" value="HARE-HTH"/>
    <property type="match status" value="1"/>
</dbReference>
<dbReference type="InterPro" id="IPR018501">
    <property type="entry name" value="DDT_dom"/>
</dbReference>
<protein>
    <recommendedName>
        <fullName evidence="13">Homeobox domain-containing protein</fullName>
    </recommendedName>
</protein>
<accession>V4U769</accession>
<feature type="coiled-coil region" evidence="6">
    <location>
        <begin position="354"/>
        <end position="449"/>
    </location>
</feature>
<feature type="domain" description="HTH HARE-type" evidence="10">
    <location>
        <begin position="711"/>
        <end position="780"/>
    </location>
</feature>
<feature type="region of interest" description="Disordered" evidence="7">
    <location>
        <begin position="810"/>
        <end position="839"/>
    </location>
</feature>
<evidence type="ECO:0000313" key="11">
    <source>
        <dbReference type="EMBL" id="ESR59945.1"/>
    </source>
</evidence>
<dbReference type="eggNOG" id="ENOG502QQYM">
    <property type="taxonomic scope" value="Eukaryota"/>
</dbReference>
<evidence type="ECO:0000259" key="10">
    <source>
        <dbReference type="PROSITE" id="PS51913"/>
    </source>
</evidence>
<dbReference type="PROSITE" id="PS51913">
    <property type="entry name" value="HTH_HARE"/>
    <property type="match status" value="1"/>
</dbReference>
<keyword evidence="6" id="KW-0175">Coiled coil</keyword>
<reference evidence="11 12" key="1">
    <citation type="submission" date="2013-10" db="EMBL/GenBank/DDBJ databases">
        <authorList>
            <consortium name="International Citrus Genome Consortium"/>
            <person name="Jenkins J."/>
            <person name="Schmutz J."/>
            <person name="Prochnik S."/>
            <person name="Rokhsar D."/>
            <person name="Gmitter F."/>
            <person name="Ollitrault P."/>
            <person name="Machado M."/>
            <person name="Talon M."/>
            <person name="Wincker P."/>
            <person name="Jaillon O."/>
            <person name="Morgante M."/>
        </authorList>
    </citation>
    <scope>NUCLEOTIDE SEQUENCE</scope>
    <source>
        <strain evidence="12">cv. Clemenules</strain>
    </source>
</reference>
<evidence type="ECO:0000256" key="3">
    <source>
        <dbReference type="ARBA" id="ARBA00023242"/>
    </source>
</evidence>
<keyword evidence="4 5" id="KW-0238">DNA-binding</keyword>
<dbReference type="Pfam" id="PF15612">
    <property type="entry name" value="WHIM1"/>
    <property type="match status" value="1"/>
</dbReference>
<dbReference type="FunCoup" id="V4U769">
    <property type="interactions" value="1352"/>
</dbReference>
<dbReference type="Gramene" id="ESR59945">
    <property type="protein sequence ID" value="ESR59945"/>
    <property type="gene ID" value="CICLE_v10014022mg"/>
</dbReference>
<dbReference type="PROSITE" id="PS50827">
    <property type="entry name" value="DDT"/>
    <property type="match status" value="1"/>
</dbReference>
<dbReference type="STRING" id="85681.V4U769"/>
<evidence type="ECO:0000256" key="2">
    <source>
        <dbReference type="ARBA" id="ARBA00023163"/>
    </source>
</evidence>
<dbReference type="Pfam" id="PF02791">
    <property type="entry name" value="DDT"/>
    <property type="match status" value="1"/>
</dbReference>